<reference evidence="2" key="1">
    <citation type="submission" date="2022-04" db="EMBL/GenBank/DDBJ databases">
        <title>Carnegiea gigantea Genome sequencing and assembly v2.</title>
        <authorList>
            <person name="Copetti D."/>
            <person name="Sanderson M.J."/>
            <person name="Burquez A."/>
            <person name="Wojciechowski M.F."/>
        </authorList>
    </citation>
    <scope>NUCLEOTIDE SEQUENCE</scope>
    <source>
        <strain evidence="2">SGP5-SGP5p</strain>
        <tissue evidence="2">Aerial part</tissue>
    </source>
</reference>
<dbReference type="AlphaFoldDB" id="A0A9Q1QR19"/>
<feature type="compositionally biased region" description="Low complexity" evidence="1">
    <location>
        <begin position="400"/>
        <end position="409"/>
    </location>
</feature>
<feature type="compositionally biased region" description="Basic and acidic residues" evidence="1">
    <location>
        <begin position="673"/>
        <end position="686"/>
    </location>
</feature>
<evidence type="ECO:0000256" key="1">
    <source>
        <dbReference type="SAM" id="MobiDB-lite"/>
    </source>
</evidence>
<feature type="region of interest" description="Disordered" evidence="1">
    <location>
        <begin position="26"/>
        <end position="64"/>
    </location>
</feature>
<feature type="region of interest" description="Disordered" evidence="1">
    <location>
        <begin position="439"/>
        <end position="476"/>
    </location>
</feature>
<name>A0A9Q1QR19_9CARY</name>
<feature type="compositionally biased region" description="Basic and acidic residues" evidence="1">
    <location>
        <begin position="518"/>
        <end position="528"/>
    </location>
</feature>
<feature type="region of interest" description="Disordered" evidence="1">
    <location>
        <begin position="387"/>
        <end position="422"/>
    </location>
</feature>
<keyword evidence="3" id="KW-1185">Reference proteome</keyword>
<feature type="compositionally biased region" description="Basic and acidic residues" evidence="1">
    <location>
        <begin position="491"/>
        <end position="509"/>
    </location>
</feature>
<evidence type="ECO:0000313" key="3">
    <source>
        <dbReference type="Proteomes" id="UP001153076"/>
    </source>
</evidence>
<feature type="compositionally biased region" description="Basic and acidic residues" evidence="1">
    <location>
        <begin position="439"/>
        <end position="452"/>
    </location>
</feature>
<feature type="compositionally biased region" description="Acidic residues" evidence="1">
    <location>
        <begin position="272"/>
        <end position="290"/>
    </location>
</feature>
<feature type="compositionally biased region" description="Polar residues" evidence="1">
    <location>
        <begin position="39"/>
        <end position="50"/>
    </location>
</feature>
<feature type="region of interest" description="Disordered" evidence="1">
    <location>
        <begin position="268"/>
        <end position="295"/>
    </location>
</feature>
<dbReference type="EMBL" id="JAKOGI010000006">
    <property type="protein sequence ID" value="KAJ8452158.1"/>
    <property type="molecule type" value="Genomic_DNA"/>
</dbReference>
<feature type="region of interest" description="Disordered" evidence="1">
    <location>
        <begin position="611"/>
        <end position="632"/>
    </location>
</feature>
<feature type="compositionally biased region" description="Polar residues" evidence="1">
    <location>
        <begin position="354"/>
        <end position="363"/>
    </location>
</feature>
<feature type="region of interest" description="Disordered" evidence="1">
    <location>
        <begin position="348"/>
        <end position="373"/>
    </location>
</feature>
<dbReference type="Proteomes" id="UP001153076">
    <property type="component" value="Unassembled WGS sequence"/>
</dbReference>
<sequence>MSIAELSNPEMELGFLDLGGASLFNESQVNDASPKPRTAETSDSPSSIVRTKSKSPKGSPPFANVLTRLTSQIKKPPRRKTSPIRWSPRKKVDSYLNRKIKLLQEAGGMNDTLDEALGHSNPHYCLVEREKIAAKEAATKVMDARKAAMVEASWCRILKAARIPTKEAEALLLKAEKEVTEAVEAAMANGVIMYDTPDRPWKHFEIGTSSVRGKGSTTHTVKASFETAFEVDRQVASAVKTAFIRLAHCSSFNRDEFKDLLRRISENPDNQELSESDTGSELEIEHEDDSCTSQRKIKKLSPQKFNGAMLIDMMVERLKCLKEDELASLATIVATCGLNAALASTGDHSKAQDHSVNGATMKQKQAEPELPSLDKFLVKKMTKLEREVQEARNASKAKSNEGSEGNNDNSADDKPVSADDVPSLEKFLVKKLTRLEKEVQEARNARKAEPNKGTEGNNSSSHPCHKSWKQDTEVPSLDKFLVKHVSRLEREVQEAKNQRRGGQMEKENVDSNGSQDGNGEHRENEKMPVRSQETESGNWAYGKQHGKTNCECGSLDEVLVKHVSRLEKEKMRFGKERLELKKKDAIPKLDTNVGGGGGLDQILVKHKSRLEREKTNATQRKPDDGVTNSMAARRQARERELLEMWGDVGLGSMRPHVSRLERDKASGPSAAWRKAEEEERTAVLQE</sequence>
<dbReference type="PANTHER" id="PTHR36325:SF1">
    <property type="entry name" value="MYOSIN-2 HEAVY CHAIN-LIKE PROTEIN"/>
    <property type="match status" value="1"/>
</dbReference>
<accession>A0A9Q1QR19</accession>
<dbReference type="PANTHER" id="PTHR36325">
    <property type="entry name" value="MYOSIN-2 HEAVY CHAIN-LIKE PROTEIN"/>
    <property type="match status" value="1"/>
</dbReference>
<dbReference type="OrthoDB" id="2019579at2759"/>
<protein>
    <submittedName>
        <fullName evidence="2">Uncharacterized protein</fullName>
    </submittedName>
</protein>
<feature type="region of interest" description="Disordered" evidence="1">
    <location>
        <begin position="650"/>
        <end position="686"/>
    </location>
</feature>
<gene>
    <name evidence="2" type="ORF">Cgig2_016739</name>
</gene>
<proteinExistence type="predicted"/>
<comment type="caution">
    <text evidence="2">The sequence shown here is derived from an EMBL/GenBank/DDBJ whole genome shotgun (WGS) entry which is preliminary data.</text>
</comment>
<organism evidence="2 3">
    <name type="scientific">Carnegiea gigantea</name>
    <dbReference type="NCBI Taxonomy" id="171969"/>
    <lineage>
        <taxon>Eukaryota</taxon>
        <taxon>Viridiplantae</taxon>
        <taxon>Streptophyta</taxon>
        <taxon>Embryophyta</taxon>
        <taxon>Tracheophyta</taxon>
        <taxon>Spermatophyta</taxon>
        <taxon>Magnoliopsida</taxon>
        <taxon>eudicotyledons</taxon>
        <taxon>Gunneridae</taxon>
        <taxon>Pentapetalae</taxon>
        <taxon>Caryophyllales</taxon>
        <taxon>Cactineae</taxon>
        <taxon>Cactaceae</taxon>
        <taxon>Cactoideae</taxon>
        <taxon>Echinocereeae</taxon>
        <taxon>Carnegiea</taxon>
    </lineage>
</organism>
<evidence type="ECO:0000313" key="2">
    <source>
        <dbReference type="EMBL" id="KAJ8452158.1"/>
    </source>
</evidence>
<feature type="compositionally biased region" description="Basic and acidic residues" evidence="1">
    <location>
        <begin position="611"/>
        <end position="624"/>
    </location>
</feature>
<feature type="region of interest" description="Disordered" evidence="1">
    <location>
        <begin position="491"/>
        <end position="549"/>
    </location>
</feature>